<reference evidence="1 2" key="1">
    <citation type="submission" date="2017-04" db="EMBL/GenBank/DDBJ databases">
        <title>Novel microbial lineages endemic to geothermal iron-oxide mats fill important gaps in the evolutionary history of Archaea.</title>
        <authorList>
            <person name="Jay Z.J."/>
            <person name="Beam J.P."/>
            <person name="Dlakic M."/>
            <person name="Rusch D.B."/>
            <person name="Kozubal M.A."/>
            <person name="Inskeep W.P."/>
        </authorList>
    </citation>
    <scope>NUCLEOTIDE SEQUENCE [LARGE SCALE GENOMIC DNA]</scope>
    <source>
        <strain evidence="1">ECH_B_SAG-F08</strain>
    </source>
</reference>
<protein>
    <submittedName>
        <fullName evidence="1">Uncharacterized protein</fullName>
    </submittedName>
</protein>
<evidence type="ECO:0000313" key="1">
    <source>
        <dbReference type="EMBL" id="PSN99303.1"/>
    </source>
</evidence>
<proteinExistence type="predicted"/>
<accession>A0A2R6BKY1</accession>
<dbReference type="Proteomes" id="UP000240381">
    <property type="component" value="Unassembled WGS sequence"/>
</dbReference>
<sequence>MTITLNPSPTSIPVNSSNYFTISYTQSGTPKSVQYTGSPVTIQADANSVVTISATSSQSGTSEEWCFSISSM</sequence>
<dbReference type="EMBL" id="NEXM01000017">
    <property type="protein sequence ID" value="PSN99303.1"/>
    <property type="molecule type" value="Genomic_DNA"/>
</dbReference>
<dbReference type="AlphaFoldDB" id="A0A2R6BKY1"/>
<organism evidence="1 2">
    <name type="scientific">Candidatus Marsarchaeota G2 archaeon ECH_B_SAG-F08</name>
    <dbReference type="NCBI Taxonomy" id="1978165"/>
    <lineage>
        <taxon>Archaea</taxon>
        <taxon>Candidatus Marsarchaeota</taxon>
        <taxon>Candidatus Marsarchaeota group 2</taxon>
    </lineage>
</organism>
<comment type="caution">
    <text evidence="1">The sequence shown here is derived from an EMBL/GenBank/DDBJ whole genome shotgun (WGS) entry which is preliminary data.</text>
</comment>
<evidence type="ECO:0000313" key="2">
    <source>
        <dbReference type="Proteomes" id="UP000240381"/>
    </source>
</evidence>
<name>A0A2R6BKY1_9ARCH</name>
<gene>
    <name evidence="1" type="ORF">B9Q11_01075</name>
</gene>